<dbReference type="EMBL" id="AWSQ01000001">
    <property type="protein sequence ID" value="KFX71798.1"/>
    <property type="molecule type" value="Genomic_DNA"/>
</dbReference>
<dbReference type="Proteomes" id="UP000030063">
    <property type="component" value="Unassembled WGS sequence"/>
</dbReference>
<dbReference type="OrthoDB" id="6998229at2"/>
<proteinExistence type="predicted"/>
<dbReference type="STRING" id="1395571.TMS3_0107770"/>
<dbReference type="RefSeq" id="WP_025164657.1">
    <property type="nucleotide sequence ID" value="NZ_AWSQ01000001.1"/>
</dbReference>
<name>A0A0A1YR81_9PSED</name>
<sequence length="276" mass="29532">MFVWFSVKGGVGALLLALLIGCSSSPKVTLPEPKDVPREKWSDAMLVLEAMRIDGQRDIPREMVGSEADSLAPQLASVGVGDLTIGGLGYVSPPTGFSSAGAASLGLGLFLFGGSGGPVYHYQVVAWVPEELATTPENASLLVKSAWLEAREKYFNGKISNLRHEPAQYADGSGKKFDKFTDLVKGNPTPFSAPASGAPPFISAKKAYGPIFLTDPSLELFADANRAGMDGQDALAGITKYLPGWVYSYYPGKNWPKDFRPAAIYNKNGNLYFIGR</sequence>
<evidence type="ECO:0000313" key="1">
    <source>
        <dbReference type="EMBL" id="KFX71798.1"/>
    </source>
</evidence>
<evidence type="ECO:0000313" key="2">
    <source>
        <dbReference type="Proteomes" id="UP000030063"/>
    </source>
</evidence>
<keyword evidence="2" id="KW-1185">Reference proteome</keyword>
<organism evidence="1 2">
    <name type="scientific">Pseudomonas taeanensis MS-3</name>
    <dbReference type="NCBI Taxonomy" id="1395571"/>
    <lineage>
        <taxon>Bacteria</taxon>
        <taxon>Pseudomonadati</taxon>
        <taxon>Pseudomonadota</taxon>
        <taxon>Gammaproteobacteria</taxon>
        <taxon>Pseudomonadales</taxon>
        <taxon>Pseudomonadaceae</taxon>
        <taxon>Pseudomonas</taxon>
    </lineage>
</organism>
<dbReference type="AlphaFoldDB" id="A0A0A1YR81"/>
<accession>A0A0A1YR81</accession>
<reference evidence="1 2" key="1">
    <citation type="journal article" date="2014" name="Genome Announc.">
        <title>Draft Genome Sequence of Petroleum Oil-Degrading Marine Bacterium Pseudomonas taeanensis Strain MS-3, Isolated from a Crude Oil-Contaminated Seashore.</title>
        <authorList>
            <person name="Lee S.Y."/>
            <person name="Kim S.H."/>
            <person name="Lee D.G."/>
            <person name="Shin S."/>
            <person name="Yun S.H."/>
            <person name="Choi C.W."/>
            <person name="Chung Y.H."/>
            <person name="Choi J.S."/>
            <person name="Kahng H.Y."/>
            <person name="Kim S.I."/>
        </authorList>
    </citation>
    <scope>NUCLEOTIDE SEQUENCE [LARGE SCALE GENOMIC DNA]</scope>
    <source>
        <strain evidence="1 2">MS-3</strain>
    </source>
</reference>
<gene>
    <name evidence="1" type="ORF">TMS3_0107770</name>
</gene>
<protein>
    <submittedName>
        <fullName evidence="1">Uncharacterized protein</fullName>
    </submittedName>
</protein>
<comment type="caution">
    <text evidence="1">The sequence shown here is derived from an EMBL/GenBank/DDBJ whole genome shotgun (WGS) entry which is preliminary data.</text>
</comment>